<accession>E8ZHI2</accession>
<evidence type="ECO:0000313" key="2">
    <source>
        <dbReference type="Proteomes" id="UP000008637"/>
    </source>
</evidence>
<dbReference type="AlphaFoldDB" id="E8ZHI2"/>
<dbReference type="EMBL" id="FR773153">
    <property type="protein sequence ID" value="CBY92603.1"/>
    <property type="molecule type" value="Genomic_DNA"/>
</dbReference>
<keyword evidence="2" id="KW-1185">Reference proteome</keyword>
<dbReference type="Proteomes" id="UP000008637">
    <property type="component" value="Chromosome"/>
</dbReference>
<protein>
    <submittedName>
        <fullName evidence="1">Uncharacterized protein</fullName>
    </submittedName>
</protein>
<evidence type="ECO:0000313" key="1">
    <source>
        <dbReference type="EMBL" id="CBY92603.1"/>
    </source>
</evidence>
<proteinExistence type="predicted"/>
<dbReference type="OrthoDB" id="9823817at2"/>
<dbReference type="HOGENOM" id="CLU_087258_1_0_14"/>
<dbReference type="KEGG" id="mha:HF1_05950"/>
<sequence>MSSSLAFKVSLAALGGAGVAGGGLLLGKNALSSSPEEKPKELISKVLEKSLMSFTDSGLSSNWEARKTKLGKAQDSDLIPSLKRVKGKSGHTADDVKQWCKENVGGFVDDEDGRKFKNVSDYCTFNIKDKLTNAISNGDWNAAKEKIKKAADPLSPDMSAIKTELNKTQGGNDNALKEWCEKSYDKMFIGEQDQSFKDASSYCVSA</sequence>
<organism evidence="1 2">
    <name type="scientific">Mycoplasma haemofelis (strain Langford 1)</name>
    <name type="common">Haemobartonella felis</name>
    <dbReference type="NCBI Taxonomy" id="941640"/>
    <lineage>
        <taxon>Bacteria</taxon>
        <taxon>Bacillati</taxon>
        <taxon>Mycoplasmatota</taxon>
        <taxon>Mollicutes</taxon>
        <taxon>Mycoplasmataceae</taxon>
        <taxon>Mycoplasma</taxon>
    </lineage>
</organism>
<reference evidence="1 2" key="1">
    <citation type="journal article" date="2011" name="J. Bacteriol.">
        <title>Complete genome sequence of Mycoplasma haemofelis, a hemotropic mycoplasma.</title>
        <authorList>
            <person name="Barker E.N."/>
            <person name="Helps C.R."/>
            <person name="Peters I.R."/>
            <person name="Darby A.C."/>
            <person name="Radford A.D."/>
            <person name="Tasker S."/>
        </authorList>
    </citation>
    <scope>NUCLEOTIDE SEQUENCE [LARGE SCALE GENOMIC DNA]</scope>
    <source>
        <strain evidence="1 2">Langford 1</strain>
    </source>
</reference>
<gene>
    <name evidence="1" type="ordered locus">HF1_05950</name>
</gene>
<name>E8ZHI2_MYCHL</name>